<reference evidence="2 3" key="1">
    <citation type="submission" date="2020-08" db="EMBL/GenBank/DDBJ databases">
        <title>Plant Genome Project.</title>
        <authorList>
            <person name="Zhang R.-G."/>
        </authorList>
    </citation>
    <scope>NUCLEOTIDE SEQUENCE [LARGE SCALE GENOMIC DNA]</scope>
    <source>
        <tissue evidence="2">Rhizome</tissue>
    </source>
</reference>
<gene>
    <name evidence="2" type="ORF">ZIOFF_026844</name>
</gene>
<protein>
    <submittedName>
        <fullName evidence="2">Uncharacterized protein</fullName>
    </submittedName>
</protein>
<evidence type="ECO:0000256" key="1">
    <source>
        <dbReference type="SAM" id="MobiDB-lite"/>
    </source>
</evidence>
<dbReference type="AlphaFoldDB" id="A0A8J5GY09"/>
<feature type="region of interest" description="Disordered" evidence="1">
    <location>
        <begin position="203"/>
        <end position="229"/>
    </location>
</feature>
<proteinExistence type="predicted"/>
<accession>A0A8J5GY09</accession>
<sequence length="229" mass="25020">MAGDSRFSRVVPVAPPVLERSFISDPDDLYSYNGILTSIETMLHQTTSSDVVLESFTIGKKHIDKLEFATGGPTTASFHCSSVVVAYAYAWLCHSEVEITPIAKTNAMVVAESKEEEGDMEIRFPLSHTSSSFLSFLQRSQHHSQSRQATRVCFALPHSDRQKNEKVSKVEEISVSSSSGSLPTSKDVILNLVVSFPSSTSAMAEEGKIAPSDPHLKMPNAYDFGSQKS</sequence>
<dbReference type="EMBL" id="JACMSC010000007">
    <property type="protein sequence ID" value="KAG6516385.1"/>
    <property type="molecule type" value="Genomic_DNA"/>
</dbReference>
<organism evidence="2 3">
    <name type="scientific">Zingiber officinale</name>
    <name type="common">Ginger</name>
    <name type="synonym">Amomum zingiber</name>
    <dbReference type="NCBI Taxonomy" id="94328"/>
    <lineage>
        <taxon>Eukaryota</taxon>
        <taxon>Viridiplantae</taxon>
        <taxon>Streptophyta</taxon>
        <taxon>Embryophyta</taxon>
        <taxon>Tracheophyta</taxon>
        <taxon>Spermatophyta</taxon>
        <taxon>Magnoliopsida</taxon>
        <taxon>Liliopsida</taxon>
        <taxon>Zingiberales</taxon>
        <taxon>Zingiberaceae</taxon>
        <taxon>Zingiber</taxon>
    </lineage>
</organism>
<evidence type="ECO:0000313" key="2">
    <source>
        <dbReference type="EMBL" id="KAG6516385.1"/>
    </source>
</evidence>
<dbReference type="Proteomes" id="UP000734854">
    <property type="component" value="Unassembled WGS sequence"/>
</dbReference>
<comment type="caution">
    <text evidence="2">The sequence shown here is derived from an EMBL/GenBank/DDBJ whole genome shotgun (WGS) entry which is preliminary data.</text>
</comment>
<evidence type="ECO:0000313" key="3">
    <source>
        <dbReference type="Proteomes" id="UP000734854"/>
    </source>
</evidence>
<keyword evidence="3" id="KW-1185">Reference proteome</keyword>
<name>A0A8J5GY09_ZINOF</name>